<evidence type="ECO:0000313" key="3">
    <source>
        <dbReference type="Proteomes" id="UP000620327"/>
    </source>
</evidence>
<sequence length="153" mass="16931">MKKRIVNALLAGFLLVSATACGKQPAADAAQPQADPTQAYLDTVDVDYAYDLALKLEDIRSNETLGYRTAGSDAELATGDMLKAEMERIGLQNVTKDAFTLDTQDSLFGLSRRCIPSWVSRAHPSFPLRRIYLFIDSLPSYRVEKVFLARRAA</sequence>
<name>A0A923MJI2_9FIRM</name>
<accession>A0A923MJI2</accession>
<feature type="chain" id="PRO_5039378384" evidence="1">
    <location>
        <begin position="23"/>
        <end position="153"/>
    </location>
</feature>
<dbReference type="AlphaFoldDB" id="A0A923MJI2"/>
<proteinExistence type="predicted"/>
<evidence type="ECO:0000256" key="1">
    <source>
        <dbReference type="SAM" id="SignalP"/>
    </source>
</evidence>
<protein>
    <submittedName>
        <fullName evidence="2">Uncharacterized protein</fullName>
    </submittedName>
</protein>
<dbReference type="EMBL" id="JACOQI010000014">
    <property type="protein sequence ID" value="MBC5771265.1"/>
    <property type="molecule type" value="Genomic_DNA"/>
</dbReference>
<dbReference type="RefSeq" id="WP_187015481.1">
    <property type="nucleotide sequence ID" value="NZ_JACOQI010000014.1"/>
</dbReference>
<dbReference type="PROSITE" id="PS51257">
    <property type="entry name" value="PROKAR_LIPOPROTEIN"/>
    <property type="match status" value="1"/>
</dbReference>
<gene>
    <name evidence="2" type="ORF">H8Z83_13210</name>
</gene>
<keyword evidence="1" id="KW-0732">Signal</keyword>
<comment type="caution">
    <text evidence="2">The sequence shown here is derived from an EMBL/GenBank/DDBJ whole genome shotgun (WGS) entry which is preliminary data.</text>
</comment>
<reference evidence="2" key="1">
    <citation type="submission" date="2020-08" db="EMBL/GenBank/DDBJ databases">
        <title>Genome public.</title>
        <authorList>
            <person name="Liu C."/>
            <person name="Sun Q."/>
        </authorList>
    </citation>
    <scope>NUCLEOTIDE SEQUENCE</scope>
    <source>
        <strain evidence="2">BX15</strain>
    </source>
</reference>
<dbReference type="Proteomes" id="UP000620327">
    <property type="component" value="Unassembled WGS sequence"/>
</dbReference>
<evidence type="ECO:0000313" key="2">
    <source>
        <dbReference type="EMBL" id="MBC5771265.1"/>
    </source>
</evidence>
<organism evidence="2 3">
    <name type="scientific">Dysosmobacter segnis</name>
    <dbReference type="NCBI Taxonomy" id="2763042"/>
    <lineage>
        <taxon>Bacteria</taxon>
        <taxon>Bacillati</taxon>
        <taxon>Bacillota</taxon>
        <taxon>Clostridia</taxon>
        <taxon>Eubacteriales</taxon>
        <taxon>Oscillospiraceae</taxon>
        <taxon>Dysosmobacter</taxon>
    </lineage>
</organism>
<feature type="signal peptide" evidence="1">
    <location>
        <begin position="1"/>
        <end position="22"/>
    </location>
</feature>
<keyword evidence="3" id="KW-1185">Reference proteome</keyword>